<dbReference type="EMBL" id="JAEMGP010000026">
    <property type="protein sequence ID" value="KAG5194395.1"/>
    <property type="molecule type" value="Genomic_DNA"/>
</dbReference>
<evidence type="ECO:0000256" key="3">
    <source>
        <dbReference type="ARBA" id="ARBA00004496"/>
    </source>
</evidence>
<keyword evidence="7" id="KW-0597">Phosphoprotein</keyword>
<name>A0A836CPS4_SHEEP</name>
<evidence type="ECO:0000313" key="18">
    <source>
        <dbReference type="EMBL" id="KAG5194395.1"/>
    </source>
</evidence>
<dbReference type="PROSITE" id="PS50238">
    <property type="entry name" value="RHOGAP"/>
    <property type="match status" value="1"/>
</dbReference>
<dbReference type="SMART" id="SM00324">
    <property type="entry name" value="RhoGAP"/>
    <property type="match status" value="1"/>
</dbReference>
<keyword evidence="8" id="KW-0965">Cell junction</keyword>
<feature type="domain" description="Rho-GAP" evidence="16">
    <location>
        <begin position="1073"/>
        <end position="1279"/>
    </location>
</feature>
<dbReference type="GO" id="GO:0005096">
    <property type="term" value="F:GTPase activator activity"/>
    <property type="evidence" value="ECO:0007669"/>
    <property type="project" value="UniProtKB-KW"/>
</dbReference>
<dbReference type="SUPFAM" id="SSF48350">
    <property type="entry name" value="GTPase activation domain, GAP"/>
    <property type="match status" value="1"/>
</dbReference>
<evidence type="ECO:0000313" key="19">
    <source>
        <dbReference type="Proteomes" id="UP000664991"/>
    </source>
</evidence>
<proteinExistence type="predicted"/>
<evidence type="ECO:0000256" key="12">
    <source>
        <dbReference type="ARBA" id="ARBA00032733"/>
    </source>
</evidence>
<dbReference type="InterPro" id="IPR013761">
    <property type="entry name" value="SAM/pointed_sf"/>
</dbReference>
<dbReference type="GO" id="GO:0045121">
    <property type="term" value="C:membrane raft"/>
    <property type="evidence" value="ECO:0007669"/>
    <property type="project" value="TreeGrafter"/>
</dbReference>
<feature type="region of interest" description="Disordered" evidence="15">
    <location>
        <begin position="111"/>
        <end position="142"/>
    </location>
</feature>
<feature type="region of interest" description="Disordered" evidence="15">
    <location>
        <begin position="75"/>
        <end position="94"/>
    </location>
</feature>
<comment type="caution">
    <text evidence="18">The sequence shown here is derived from an EMBL/GenBank/DDBJ whole genome shotgun (WGS) entry which is preliminary data.</text>
</comment>
<feature type="compositionally biased region" description="Polar residues" evidence="15">
    <location>
        <begin position="958"/>
        <end position="967"/>
    </location>
</feature>
<dbReference type="GO" id="GO:0005737">
    <property type="term" value="C:cytoplasm"/>
    <property type="evidence" value="ECO:0007669"/>
    <property type="project" value="UniProtKB-SubCell"/>
</dbReference>
<feature type="compositionally biased region" description="Low complexity" evidence="15">
    <location>
        <begin position="731"/>
        <end position="759"/>
    </location>
</feature>
<evidence type="ECO:0000256" key="5">
    <source>
        <dbReference type="ARBA" id="ARBA00022468"/>
    </source>
</evidence>
<dbReference type="Gene3D" id="1.10.555.10">
    <property type="entry name" value="Rho GTPase activation protein"/>
    <property type="match status" value="1"/>
</dbReference>
<evidence type="ECO:0000256" key="11">
    <source>
        <dbReference type="ARBA" id="ARBA00030675"/>
    </source>
</evidence>
<dbReference type="SUPFAM" id="SSF47769">
    <property type="entry name" value="SAM/Pointed domain"/>
    <property type="match status" value="1"/>
</dbReference>
<dbReference type="GO" id="GO:0005925">
    <property type="term" value="C:focal adhesion"/>
    <property type="evidence" value="ECO:0007669"/>
    <property type="project" value="UniProtKB-SubCell"/>
</dbReference>
<reference evidence="18 19" key="1">
    <citation type="submission" date="2020-12" db="EMBL/GenBank/DDBJ databases">
        <title>De novo assembly of Tibetan sheep genome.</title>
        <authorList>
            <person name="Li X."/>
        </authorList>
    </citation>
    <scope>NUCLEOTIDE SEQUENCE [LARGE SCALE GENOMIC DNA]</scope>
    <source>
        <tissue evidence="18">Heart</tissue>
    </source>
</reference>
<dbReference type="Pfam" id="PF07647">
    <property type="entry name" value="SAM_2"/>
    <property type="match status" value="1"/>
</dbReference>
<evidence type="ECO:0000256" key="6">
    <source>
        <dbReference type="ARBA" id="ARBA00022490"/>
    </source>
</evidence>
<evidence type="ECO:0000256" key="10">
    <source>
        <dbReference type="ARBA" id="ARBA00030542"/>
    </source>
</evidence>
<feature type="region of interest" description="Disordered" evidence="15">
    <location>
        <begin position="729"/>
        <end position="761"/>
    </location>
</feature>
<dbReference type="PANTHER" id="PTHR12659">
    <property type="entry name" value="RHO-TYPE GTPASE ACTIVATING PROTEIN"/>
    <property type="match status" value="1"/>
</dbReference>
<dbReference type="FunFam" id="1.10.287.2070:FF:000001">
    <property type="entry name" value="StAR-related lipid transfer domain-containing 13"/>
    <property type="match status" value="1"/>
</dbReference>
<dbReference type="InterPro" id="IPR023393">
    <property type="entry name" value="START-like_dom_sf"/>
</dbReference>
<feature type="compositionally biased region" description="Polar residues" evidence="15">
    <location>
        <begin position="594"/>
        <end position="604"/>
    </location>
</feature>
<feature type="compositionally biased region" description="Polar residues" evidence="15">
    <location>
        <begin position="931"/>
        <end position="943"/>
    </location>
</feature>
<dbReference type="SMART" id="SM00234">
    <property type="entry name" value="START"/>
    <property type="match status" value="1"/>
</dbReference>
<dbReference type="FunFam" id="3.30.530.20:FF:000010">
    <property type="entry name" value="rho GTPase-activating protein 7 isoform X1"/>
    <property type="match status" value="1"/>
</dbReference>
<evidence type="ECO:0000256" key="2">
    <source>
        <dbReference type="ARBA" id="ARBA00004246"/>
    </source>
</evidence>
<sequence>MSVAIRKRSWEEHVTQWMGQPFSSDDCNTACHHGLVADSLQASMEKDATLNVDRKERCVSLPDCCHGSDLREIPGRPMGHISKEVGEDDSHEGEDQFLSLEASTETLVHVSDEDTDSDLYLTDGKQIPTTQGPETSDQHSVKGAGSLVKTLPIVESNQDSYDSWGMAGGVDLGLVEEKGDRKVVDVVSKSLELCKEISLSEIKDRSKTNACSSLNVKDIVPEKQLLNSAVIAQHRRKPDFPKDEHESNTCSAVQDKLLATPRMDRGLPLLKTDPGSCLLQPPSCPSGMSAENGLEMSGFSEHQNKSLPKFNSGDGLQCLHFTETLATQEPTDNQVRLRKRKEIREDRDRARLDSMVLLIMKLDQLDQDIENALSSSSSPSSTPTSLRRQVPDLESGPESGTDTTLINQTQINLPANTESTDPQSSTPVANSGTKPKSMAIPGLSEKEKAEIEAKEACDWLRAAGFPQYAQLYEDLLFPIDISSVKREHDFLDRDAIEALCRRLNTLNKCAVMKLEISPHRKRSEDSDEDEPCAISGKWTFQRDSKRWSRLEEFDVFSPKQDPIPGSPDTVHLKSAPSHENMLTDLSDHQEVASVRSTGSLTSHAPQRGEAAPARTNSVLSVCSSGTFVGNDDSFCSLPSPKELSSFSFSMKGHEKTAKSKTHSLLKRMESLKLKGSHHSKHKAPSKLGLIISGPILQEGVDEEKLKQLNCVEISALNGNHINVPMVRKRSISSSTQTSSSSSQSETSSNVSTPSPVTRTRSLSACNKRGGMYLEGFDPFNQSTFNNVMEQNCKNRESYPEDTVFYIPEDHKPGTFPKALSNGSFSPSGNNSSVNWRTGSFHGPGHISLRRENSSPKELKRRNSSSSVSSRLSIYDNVPGSILYSSSGDLADLENEDIFPELDDILYHVKGMQRIVNQWSEKFSDEGDSDSALDSVSPCPSSPKQIHLDVDNDRATPSDLDSTGNSLNEPEEPSDIPERRDSGVGASLTRCNRHRLRWHSFQSSHRPSLNSVSLQINCQSVAQMNLLQKYSLLKLTALLEKYTPSNKHGFSWAVPKFMKRIKVPDYKDRNVFGVPLTVNVQRTGQPLPQSIQQAMRYLRNHCLDQVGLFRKSGVKSRIQALRQMNESTIDCVNYEGQSAYDVADMLKQYFRDLPEPLMTNKLSETFLQIYQYVPKDQRLQAIKAAIMLLPDENREVLQTLLYFLSDVTAAVKENQMTPTNLAVCLAPSLFHLNTLKRENSSPRVMQRKQSLGKPDQKDLNENLAATQGLAHMIAECKKLFQVPEEMSRCRNSYTEQELKPLTLEALGRLCNDDSADYQHFLQDCVDSLFKEVKEKFKGWVSYSTSEQAELSYKKVSEGPPLRLWRATIEVPATPEEILKRLLKEQHLWDVDLLDSKVIEILDSQTEIYQYVQNSMAPHPARDYVVLRTWRTNLPKGACALLLTSVDHDRAPVVGVRVNVLLARYLIEPCGSGKSKLTYMCRADLRGHMPEWYTKSFGHLCAAEVVKIRDSFSHQNTETKDTKSRKAGNEEVTQTVKIIKNTENGICFPATIRKGKKINFQKPSNLTGIQPISAGWIEEFFIPLPSLGKDSKMRKCYGMWYKKLLGNLERLMTHRGRGGGKEEQISRDQAHIISYQQRTDAQRFAIASSITGKGWEVLSAAQARVPSAARMWPR</sequence>
<keyword evidence="5" id="KW-0343">GTPase activation</keyword>
<dbReference type="GO" id="GO:0035023">
    <property type="term" value="P:regulation of Rho protein signal transduction"/>
    <property type="evidence" value="ECO:0007669"/>
    <property type="project" value="TreeGrafter"/>
</dbReference>
<feature type="compositionally biased region" description="Basic and acidic residues" evidence="15">
    <location>
        <begin position="945"/>
        <end position="955"/>
    </location>
</feature>
<evidence type="ECO:0000256" key="1">
    <source>
        <dbReference type="ARBA" id="ARBA00004170"/>
    </source>
</evidence>
<accession>A0A836CPS4</accession>
<feature type="compositionally biased region" description="Low complexity" evidence="15">
    <location>
        <begin position="820"/>
        <end position="834"/>
    </location>
</feature>
<feature type="region of interest" description="Disordered" evidence="15">
    <location>
        <begin position="923"/>
        <end position="984"/>
    </location>
</feature>
<dbReference type="CDD" id="cd08908">
    <property type="entry name" value="START_STARD12-like"/>
    <property type="match status" value="1"/>
</dbReference>
<dbReference type="InterPro" id="IPR001660">
    <property type="entry name" value="SAM"/>
</dbReference>
<comment type="subcellular location">
    <subcellularLocation>
        <location evidence="2">Cell junction</location>
        <location evidence="2">Focal adhesion</location>
    </subcellularLocation>
    <subcellularLocation>
        <location evidence="3">Cytoplasm</location>
    </subcellularLocation>
    <subcellularLocation>
        <location evidence="1">Membrane</location>
        <topology evidence="1">Peripheral membrane protein</topology>
    </subcellularLocation>
</comment>
<feature type="region of interest" description="Disordered" evidence="15">
    <location>
        <begin position="371"/>
        <end position="447"/>
    </location>
</feature>
<dbReference type="Proteomes" id="UP000664991">
    <property type="component" value="Chromosome 26"/>
</dbReference>
<dbReference type="Pfam" id="PF01852">
    <property type="entry name" value="START"/>
    <property type="match status" value="1"/>
</dbReference>
<evidence type="ECO:0000256" key="8">
    <source>
        <dbReference type="ARBA" id="ARBA00022949"/>
    </source>
</evidence>
<dbReference type="PANTHER" id="PTHR12659:SF2">
    <property type="entry name" value="RHO GTPASE-ACTIVATING PROTEIN 7"/>
    <property type="match status" value="1"/>
</dbReference>
<dbReference type="GO" id="GO:0008289">
    <property type="term" value="F:lipid binding"/>
    <property type="evidence" value="ECO:0007669"/>
    <property type="project" value="InterPro"/>
</dbReference>
<evidence type="ECO:0000256" key="13">
    <source>
        <dbReference type="ARBA" id="ARBA00046839"/>
    </source>
</evidence>
<dbReference type="SUPFAM" id="SSF55961">
    <property type="entry name" value="Bet v1-like"/>
    <property type="match status" value="1"/>
</dbReference>
<evidence type="ECO:0000259" key="16">
    <source>
        <dbReference type="PROSITE" id="PS50238"/>
    </source>
</evidence>
<dbReference type="InterPro" id="IPR000198">
    <property type="entry name" value="RhoGAP_dom"/>
</dbReference>
<feature type="compositionally biased region" description="Basic and acidic residues" evidence="15">
    <location>
        <begin position="848"/>
        <end position="857"/>
    </location>
</feature>
<evidence type="ECO:0000256" key="14">
    <source>
        <dbReference type="ARBA" id="ARBA00077604"/>
    </source>
</evidence>
<keyword evidence="9" id="KW-0472">Membrane</keyword>
<evidence type="ECO:0000256" key="9">
    <source>
        <dbReference type="ARBA" id="ARBA00023136"/>
    </source>
</evidence>
<dbReference type="FunFam" id="1.10.555.10:FF:000007">
    <property type="entry name" value="rho GTPase-activating protein 7 isoform X2"/>
    <property type="match status" value="1"/>
</dbReference>
<dbReference type="Gene3D" id="1.10.287.2070">
    <property type="match status" value="1"/>
</dbReference>
<dbReference type="InterPro" id="IPR008936">
    <property type="entry name" value="Rho_GTPase_activation_prot"/>
</dbReference>
<protein>
    <recommendedName>
        <fullName evidence="4">Rho GTPase-activating protein 7</fullName>
    </recommendedName>
    <alternativeName>
        <fullName evidence="14">Deleted in liver cancer 1 protein homolog</fullName>
    </alternativeName>
    <alternativeName>
        <fullName evidence="11">Rho-type GTPase-activating protein 7</fullName>
    </alternativeName>
    <alternativeName>
        <fullName evidence="12">START domain-containing protein 12</fullName>
    </alternativeName>
    <alternativeName>
        <fullName evidence="10">StAR-related lipid transfer protein 12</fullName>
    </alternativeName>
</protein>
<feature type="region of interest" description="Disordered" evidence="15">
    <location>
        <begin position="593"/>
        <end position="613"/>
    </location>
</feature>
<evidence type="ECO:0000259" key="17">
    <source>
        <dbReference type="PROSITE" id="PS50848"/>
    </source>
</evidence>
<comment type="subunit">
    <text evidence="13">Interacts with EF1A1, facilitates EF1A1 distribution to the membrane periphery and ruffles upon growth factor stimulation and suppresses cell migration. Interacts with tensin TNS1 (via N-terminus); the interaction is decreased by phosphorylation of TNS1. Interacts with TNS3 and PTEN; in resting cells, interacts with TNS3 (via C2 tensin-type domain) but, following growth factor stimulation, TNS3 and PTEN are phosphorylated which leads to weakened interaction with TNS3 and enhanced interaction with PTEN. Interacts (via C-terminus) with tensin TNS4 (via SH2 domain); the interaction is independent of tyrosine phosphorylation of DLC1.</text>
</comment>
<dbReference type="CDD" id="cd04375">
    <property type="entry name" value="RhoGAP_DLC1"/>
    <property type="match status" value="1"/>
</dbReference>
<dbReference type="PROSITE" id="PS50848">
    <property type="entry name" value="START"/>
    <property type="match status" value="1"/>
</dbReference>
<feature type="compositionally biased region" description="Polar residues" evidence="15">
    <location>
        <begin position="398"/>
        <end position="434"/>
    </location>
</feature>
<evidence type="ECO:0000256" key="7">
    <source>
        <dbReference type="ARBA" id="ARBA00022553"/>
    </source>
</evidence>
<keyword evidence="6" id="KW-0963">Cytoplasm</keyword>
<dbReference type="Gene3D" id="3.30.530.20">
    <property type="match status" value="1"/>
</dbReference>
<dbReference type="InterPro" id="IPR002913">
    <property type="entry name" value="START_lipid-bd_dom"/>
</dbReference>
<evidence type="ECO:0000256" key="4">
    <source>
        <dbReference type="ARBA" id="ARBA00014465"/>
    </source>
</evidence>
<dbReference type="GO" id="GO:0030036">
    <property type="term" value="P:actin cytoskeleton organization"/>
    <property type="evidence" value="ECO:0007669"/>
    <property type="project" value="TreeGrafter"/>
</dbReference>
<dbReference type="Pfam" id="PF00620">
    <property type="entry name" value="RhoGAP"/>
    <property type="match status" value="1"/>
</dbReference>
<organism evidence="18 19">
    <name type="scientific">Ovis aries</name>
    <name type="common">Sheep</name>
    <dbReference type="NCBI Taxonomy" id="9940"/>
    <lineage>
        <taxon>Eukaryota</taxon>
        <taxon>Metazoa</taxon>
        <taxon>Chordata</taxon>
        <taxon>Craniata</taxon>
        <taxon>Vertebrata</taxon>
        <taxon>Euteleostomi</taxon>
        <taxon>Mammalia</taxon>
        <taxon>Eutheria</taxon>
        <taxon>Laurasiatheria</taxon>
        <taxon>Artiodactyla</taxon>
        <taxon>Ruminantia</taxon>
        <taxon>Pecora</taxon>
        <taxon>Bovidae</taxon>
        <taxon>Caprinae</taxon>
        <taxon>Ovis</taxon>
    </lineage>
</organism>
<gene>
    <name evidence="18" type="ORF">JEQ12_013192</name>
</gene>
<feature type="compositionally biased region" description="Low complexity" evidence="15">
    <location>
        <begin position="374"/>
        <end position="385"/>
    </location>
</feature>
<feature type="domain" description="START" evidence="17">
    <location>
        <begin position="1309"/>
        <end position="1494"/>
    </location>
</feature>
<feature type="region of interest" description="Disordered" evidence="15">
    <location>
        <begin position="816"/>
        <end position="870"/>
    </location>
</feature>
<dbReference type="GO" id="GO:0007165">
    <property type="term" value="P:signal transduction"/>
    <property type="evidence" value="ECO:0007669"/>
    <property type="project" value="InterPro"/>
</dbReference>
<evidence type="ECO:0000256" key="15">
    <source>
        <dbReference type="SAM" id="MobiDB-lite"/>
    </source>
</evidence>